<dbReference type="AlphaFoldDB" id="A0AAX3G0M9"/>
<proteinExistence type="predicted"/>
<reference evidence="1 2" key="1">
    <citation type="submission" date="2018-12" db="EMBL/GenBank/DDBJ databases">
        <authorList>
            <consortium name="Pathogen Informatics"/>
        </authorList>
    </citation>
    <scope>NUCLEOTIDE SEQUENCE [LARGE SCALE GENOMIC DNA]</scope>
    <source>
        <strain evidence="1 2">NCTC7357</strain>
    </source>
</reference>
<organism evidence="1 2">
    <name type="scientific">Pseudomonas chlororaphis</name>
    <dbReference type="NCBI Taxonomy" id="587753"/>
    <lineage>
        <taxon>Bacteria</taxon>
        <taxon>Pseudomonadati</taxon>
        <taxon>Pseudomonadota</taxon>
        <taxon>Gammaproteobacteria</taxon>
        <taxon>Pseudomonadales</taxon>
        <taxon>Pseudomonadaceae</taxon>
        <taxon>Pseudomonas</taxon>
    </lineage>
</organism>
<dbReference type="RefSeq" id="WP_124323586.1">
    <property type="nucleotide sequence ID" value="NZ_CP118137.1"/>
</dbReference>
<evidence type="ECO:0000313" key="1">
    <source>
        <dbReference type="EMBL" id="VEF76592.1"/>
    </source>
</evidence>
<protein>
    <submittedName>
        <fullName evidence="1">Tail fiber assembly-like protein</fullName>
    </submittedName>
</protein>
<evidence type="ECO:0000313" key="2">
    <source>
        <dbReference type="Proteomes" id="UP000277437"/>
    </source>
</evidence>
<sequence>MRIIQEMHQFEDGLRLAQPSAAHDWDGESWVLDTAKAALLEQQETDRLCAGVDVAADSVRAVLAGDPLKAAEYAQAASDAQAFKEAGYPKKEVPLAVSAWVVKGRTAKAAADQILDKAAELSSKLLALRTLRLQAKERIRAQAGKGKQEAAKDVCEAAIEAIRKVASD</sequence>
<name>A0AAX3G0M9_9PSED</name>
<dbReference type="Proteomes" id="UP000277437">
    <property type="component" value="Chromosome"/>
</dbReference>
<gene>
    <name evidence="1" type="ORF">NCTC7357_04963</name>
</gene>
<dbReference type="EMBL" id="LR134334">
    <property type="protein sequence ID" value="VEF76592.1"/>
    <property type="molecule type" value="Genomic_DNA"/>
</dbReference>
<accession>A0AAX3G0M9</accession>